<comment type="catalytic activity">
    <reaction evidence="1">
        <text>(2S)-2-acetolactate + H(+) = (R)-acetoin + CO2</text>
        <dbReference type="Rhea" id="RHEA:21580"/>
        <dbReference type="ChEBI" id="CHEBI:15378"/>
        <dbReference type="ChEBI" id="CHEBI:15686"/>
        <dbReference type="ChEBI" id="CHEBI:16526"/>
        <dbReference type="ChEBI" id="CHEBI:58476"/>
        <dbReference type="EC" id="4.1.1.5"/>
    </reaction>
</comment>
<dbReference type="EMBL" id="JBHSMA010000001">
    <property type="protein sequence ID" value="MFC5408517.1"/>
    <property type="molecule type" value="Genomic_DNA"/>
</dbReference>
<keyword evidence="7" id="KW-0005">Acetoin biosynthesis</keyword>
<keyword evidence="6" id="KW-0210">Decarboxylase</keyword>
<dbReference type="EC" id="4.1.1.5" evidence="4"/>
<name>A0ABW0IB18_9BACT</name>
<evidence type="ECO:0000256" key="1">
    <source>
        <dbReference type="ARBA" id="ARBA00001784"/>
    </source>
</evidence>
<accession>A0ABW0IB18</accession>
<sequence>MSIYSTPSRTNGGVKWLRFYLLITVLPLAWQGCSLKENPPSDESVHSDFVYQYSILSALQAGVFDGNLPFGQLKAKGDFGVGTFNRVDGELVINQGKRYRIRANGSVTEVADRDSTSYAMVKFFKADTSFTIQSAGLSMDQLQRQLTSLLPANDLYAIRLKGQFSKLTSRAPGAAQKPYPTLNDQLTRTQVVFNLTQTTGVAVGFLVPTYMDKVNAPGFHFHYVSDDLKSGGHVYDFTATQLTVEIDRAPGYYVEMNTNADIGKVTL</sequence>
<evidence type="ECO:0000313" key="9">
    <source>
        <dbReference type="EMBL" id="MFC5408517.1"/>
    </source>
</evidence>
<dbReference type="NCBIfam" id="TIGR01252">
    <property type="entry name" value="acetolac_decarb"/>
    <property type="match status" value="1"/>
</dbReference>
<dbReference type="PANTHER" id="PTHR35524:SF1">
    <property type="entry name" value="ALPHA-ACETOLACTATE DECARBOXYLASE"/>
    <property type="match status" value="1"/>
</dbReference>
<dbReference type="Gene3D" id="3.30.1330.80">
    <property type="entry name" value="Hypothetical protein, similar to alpha- acetolactate decarboxylase, domain 2"/>
    <property type="match status" value="2"/>
</dbReference>
<dbReference type="InterPro" id="IPR005128">
    <property type="entry name" value="Acetolactate_a_deCO2ase"/>
</dbReference>
<evidence type="ECO:0000313" key="10">
    <source>
        <dbReference type="Proteomes" id="UP001596106"/>
    </source>
</evidence>
<evidence type="ECO:0000256" key="5">
    <source>
        <dbReference type="ARBA" id="ARBA00020164"/>
    </source>
</evidence>
<evidence type="ECO:0000256" key="7">
    <source>
        <dbReference type="ARBA" id="ARBA00023061"/>
    </source>
</evidence>
<comment type="pathway">
    <text evidence="2">Polyol metabolism; (R,R)-butane-2,3-diol biosynthesis; (R,R)-butane-2,3-diol from pyruvate: step 2/3.</text>
</comment>
<dbReference type="PANTHER" id="PTHR35524">
    <property type="entry name" value="ALPHA-ACETOLACTATE DECARBOXYLASE"/>
    <property type="match status" value="1"/>
</dbReference>
<dbReference type="Proteomes" id="UP001596106">
    <property type="component" value="Unassembled WGS sequence"/>
</dbReference>
<gene>
    <name evidence="9" type="primary">budA</name>
    <name evidence="9" type="ORF">ACFPMF_04315</name>
</gene>
<keyword evidence="10" id="KW-1185">Reference proteome</keyword>
<evidence type="ECO:0000256" key="2">
    <source>
        <dbReference type="ARBA" id="ARBA00005170"/>
    </source>
</evidence>
<reference evidence="10" key="1">
    <citation type="journal article" date="2019" name="Int. J. Syst. Evol. Microbiol.">
        <title>The Global Catalogue of Microorganisms (GCM) 10K type strain sequencing project: providing services to taxonomists for standard genome sequencing and annotation.</title>
        <authorList>
            <consortium name="The Broad Institute Genomics Platform"/>
            <consortium name="The Broad Institute Genome Sequencing Center for Infectious Disease"/>
            <person name="Wu L."/>
            <person name="Ma J."/>
        </authorList>
    </citation>
    <scope>NUCLEOTIDE SEQUENCE [LARGE SCALE GENOMIC DNA]</scope>
    <source>
        <strain evidence="10">CCUG 55250</strain>
    </source>
</reference>
<dbReference type="RefSeq" id="WP_379841465.1">
    <property type="nucleotide sequence ID" value="NZ_JBHSMA010000001.1"/>
</dbReference>
<comment type="similarity">
    <text evidence="3">Belongs to the alpha-acetolactate decarboxylase family.</text>
</comment>
<dbReference type="Pfam" id="PF03306">
    <property type="entry name" value="AAL_decarboxy"/>
    <property type="match status" value="1"/>
</dbReference>
<evidence type="ECO:0000256" key="3">
    <source>
        <dbReference type="ARBA" id="ARBA00007106"/>
    </source>
</evidence>
<evidence type="ECO:0000256" key="4">
    <source>
        <dbReference type="ARBA" id="ARBA00013204"/>
    </source>
</evidence>
<organism evidence="9 10">
    <name type="scientific">Larkinella bovis</name>
    <dbReference type="NCBI Taxonomy" id="683041"/>
    <lineage>
        <taxon>Bacteria</taxon>
        <taxon>Pseudomonadati</taxon>
        <taxon>Bacteroidota</taxon>
        <taxon>Cytophagia</taxon>
        <taxon>Cytophagales</taxon>
        <taxon>Spirosomataceae</taxon>
        <taxon>Larkinella</taxon>
    </lineage>
</organism>
<evidence type="ECO:0000256" key="8">
    <source>
        <dbReference type="ARBA" id="ARBA00023239"/>
    </source>
</evidence>
<comment type="caution">
    <text evidence="9">The sequence shown here is derived from an EMBL/GenBank/DDBJ whole genome shotgun (WGS) entry which is preliminary data.</text>
</comment>
<dbReference type="CDD" id="cd17299">
    <property type="entry name" value="acetolactate_decarboxylase"/>
    <property type="match status" value="1"/>
</dbReference>
<dbReference type="GO" id="GO:0047605">
    <property type="term" value="F:acetolactate decarboxylase activity"/>
    <property type="evidence" value="ECO:0007669"/>
    <property type="project" value="UniProtKB-EC"/>
</dbReference>
<keyword evidence="8 9" id="KW-0456">Lyase</keyword>
<protein>
    <recommendedName>
        <fullName evidence="5">Alpha-acetolactate decarboxylase</fullName>
        <ecNumber evidence="4">4.1.1.5</ecNumber>
    </recommendedName>
</protein>
<dbReference type="SUPFAM" id="SSF117856">
    <property type="entry name" value="AF0104/ALDC/Ptd012-like"/>
    <property type="match status" value="1"/>
</dbReference>
<proteinExistence type="inferred from homology"/>
<evidence type="ECO:0000256" key="6">
    <source>
        <dbReference type="ARBA" id="ARBA00022793"/>
    </source>
</evidence>